<dbReference type="InterPro" id="IPR001220">
    <property type="entry name" value="Legume_lectin_dom"/>
</dbReference>
<evidence type="ECO:0000313" key="5">
    <source>
        <dbReference type="EMBL" id="PRQ31175.1"/>
    </source>
</evidence>
<protein>
    <submittedName>
        <fullName evidence="5">Putative concanavalin A-like lectin/glucanase domain-containing protein</fullName>
    </submittedName>
</protein>
<sequence length="179" mass="20046">MMILKKLQFLLLLLLPFSTTPLTFNFTSFPPAVTNDIFIEGDAFPDGSLRLTKSVVDVQKNQSVGRATYHQPFLLRQNSTGKLADFTSNFTFVIDSLGKTSYGNGLAFFIAPNGSLLNSTIGRGGSSYFCMKSREKHRENKLVLRNRVLIHRERIAAAVLRLCENAQMQATCYLTNDQD</sequence>
<dbReference type="InterPro" id="IPR050258">
    <property type="entry name" value="Leguminous_Lectin"/>
</dbReference>
<dbReference type="OMA" id="NDHSISY"/>
<evidence type="ECO:0000259" key="4">
    <source>
        <dbReference type="Pfam" id="PF00139"/>
    </source>
</evidence>
<comment type="similarity">
    <text evidence="1">Belongs to the leguminous lectin family.</text>
</comment>
<dbReference type="Proteomes" id="UP000238479">
    <property type="component" value="Chromosome 5"/>
</dbReference>
<keyword evidence="6" id="KW-1185">Reference proteome</keyword>
<dbReference type="AlphaFoldDB" id="A0A2P6QAF9"/>
<accession>A0A2P6QAF9</accession>
<evidence type="ECO:0000256" key="1">
    <source>
        <dbReference type="ARBA" id="ARBA00007606"/>
    </source>
</evidence>
<keyword evidence="3" id="KW-0732">Signal</keyword>
<evidence type="ECO:0000256" key="2">
    <source>
        <dbReference type="ARBA" id="ARBA00022734"/>
    </source>
</evidence>
<dbReference type="SUPFAM" id="SSF49899">
    <property type="entry name" value="Concanavalin A-like lectins/glucanases"/>
    <property type="match status" value="1"/>
</dbReference>
<dbReference type="PANTHER" id="PTHR32401">
    <property type="entry name" value="CONCANAVALIN A-LIKE LECTIN FAMILY PROTEIN"/>
    <property type="match status" value="1"/>
</dbReference>
<comment type="caution">
    <text evidence="5">The sequence shown here is derived from an EMBL/GenBank/DDBJ whole genome shotgun (WGS) entry which is preliminary data.</text>
</comment>
<dbReference type="Pfam" id="PF00139">
    <property type="entry name" value="Lectin_legB"/>
    <property type="match status" value="1"/>
</dbReference>
<dbReference type="Gene3D" id="2.60.120.200">
    <property type="match status" value="1"/>
</dbReference>
<feature type="signal peptide" evidence="3">
    <location>
        <begin position="1"/>
        <end position="21"/>
    </location>
</feature>
<feature type="chain" id="PRO_5015195561" evidence="3">
    <location>
        <begin position="22"/>
        <end position="179"/>
    </location>
</feature>
<organism evidence="5 6">
    <name type="scientific">Rosa chinensis</name>
    <name type="common">China rose</name>
    <dbReference type="NCBI Taxonomy" id="74649"/>
    <lineage>
        <taxon>Eukaryota</taxon>
        <taxon>Viridiplantae</taxon>
        <taxon>Streptophyta</taxon>
        <taxon>Embryophyta</taxon>
        <taxon>Tracheophyta</taxon>
        <taxon>Spermatophyta</taxon>
        <taxon>Magnoliopsida</taxon>
        <taxon>eudicotyledons</taxon>
        <taxon>Gunneridae</taxon>
        <taxon>Pentapetalae</taxon>
        <taxon>rosids</taxon>
        <taxon>fabids</taxon>
        <taxon>Rosales</taxon>
        <taxon>Rosaceae</taxon>
        <taxon>Rosoideae</taxon>
        <taxon>Rosoideae incertae sedis</taxon>
        <taxon>Rosa</taxon>
    </lineage>
</organism>
<dbReference type="InterPro" id="IPR013320">
    <property type="entry name" value="ConA-like_dom_sf"/>
</dbReference>
<evidence type="ECO:0000256" key="3">
    <source>
        <dbReference type="SAM" id="SignalP"/>
    </source>
</evidence>
<proteinExistence type="inferred from homology"/>
<reference evidence="5 6" key="1">
    <citation type="journal article" date="2018" name="Nat. Genet.">
        <title>The Rosa genome provides new insights in the design of modern roses.</title>
        <authorList>
            <person name="Bendahmane M."/>
        </authorList>
    </citation>
    <scope>NUCLEOTIDE SEQUENCE [LARGE SCALE GENOMIC DNA]</scope>
    <source>
        <strain evidence="6">cv. Old Blush</strain>
    </source>
</reference>
<evidence type="ECO:0000313" key="6">
    <source>
        <dbReference type="Proteomes" id="UP000238479"/>
    </source>
</evidence>
<keyword evidence="2 5" id="KW-0430">Lectin</keyword>
<dbReference type="EMBL" id="PDCK01000043">
    <property type="protein sequence ID" value="PRQ31175.1"/>
    <property type="molecule type" value="Genomic_DNA"/>
</dbReference>
<dbReference type="Gramene" id="PRQ31175">
    <property type="protein sequence ID" value="PRQ31175"/>
    <property type="gene ID" value="RchiOBHm_Chr5g0032571"/>
</dbReference>
<dbReference type="PANTHER" id="PTHR32401:SF49">
    <property type="entry name" value="OS10G0129200 PROTEIN"/>
    <property type="match status" value="1"/>
</dbReference>
<name>A0A2P6QAF9_ROSCH</name>
<dbReference type="STRING" id="74649.A0A2P6QAF9"/>
<gene>
    <name evidence="5" type="ORF">RchiOBHm_Chr5g0032571</name>
</gene>
<dbReference type="GO" id="GO:0030246">
    <property type="term" value="F:carbohydrate binding"/>
    <property type="evidence" value="ECO:0007669"/>
    <property type="project" value="UniProtKB-KW"/>
</dbReference>
<feature type="domain" description="Legume lectin" evidence="4">
    <location>
        <begin position="22"/>
        <end position="119"/>
    </location>
</feature>